<dbReference type="Proteomes" id="UP000663864">
    <property type="component" value="Unassembled WGS sequence"/>
</dbReference>
<reference evidence="2" key="1">
    <citation type="submission" date="2021-02" db="EMBL/GenBank/DDBJ databases">
        <authorList>
            <person name="Nowell W R."/>
        </authorList>
    </citation>
    <scope>NUCLEOTIDE SEQUENCE</scope>
</reference>
<dbReference type="EMBL" id="CAJOBD010001470">
    <property type="protein sequence ID" value="CAF3802691.1"/>
    <property type="molecule type" value="Genomic_DNA"/>
</dbReference>
<dbReference type="AlphaFoldDB" id="A0A815EQX9"/>
<sequence length="316" mass="36492">MPAHYFAIFSTSKRFYDNDNSEDDDSIVKEPDENETDTSSANNTSSEEEEEYLTSSQQERQSEEPQQELEKLLSNPEELTNKINLLLKKLRKLMSMIHKSSILTSFIRSEIQRKQIDLDAINNSNDQNNIKINELVQDFYVRWNSTYLMLIRVVAIQQIINDITYTPQVRIGLTFKQIKTLKSLTNSHLDWELLQGLANVPAPFFLATVCLSGSKYVTLSLSYWVQKNFHTYFSTATTNPLENTLKRLLLNKFILYFESKPTPQQRNGKLIAAYLDPNTFVDLSDEEIREAELLITNKNKALRGEPQQQITTSTQS</sequence>
<name>A0A815EQX9_9BILA</name>
<feature type="region of interest" description="Disordered" evidence="1">
    <location>
        <begin position="15"/>
        <end position="68"/>
    </location>
</feature>
<evidence type="ECO:0000256" key="1">
    <source>
        <dbReference type="SAM" id="MobiDB-lite"/>
    </source>
</evidence>
<dbReference type="InterPro" id="IPR012337">
    <property type="entry name" value="RNaseH-like_sf"/>
</dbReference>
<proteinExistence type="predicted"/>
<organism evidence="2 4">
    <name type="scientific">Rotaria sordida</name>
    <dbReference type="NCBI Taxonomy" id="392033"/>
    <lineage>
        <taxon>Eukaryota</taxon>
        <taxon>Metazoa</taxon>
        <taxon>Spiralia</taxon>
        <taxon>Gnathifera</taxon>
        <taxon>Rotifera</taxon>
        <taxon>Eurotatoria</taxon>
        <taxon>Bdelloidea</taxon>
        <taxon>Philodinida</taxon>
        <taxon>Philodinidae</taxon>
        <taxon>Rotaria</taxon>
    </lineage>
</organism>
<evidence type="ECO:0000313" key="2">
    <source>
        <dbReference type="EMBL" id="CAF1314864.1"/>
    </source>
</evidence>
<accession>A0A815EQX9</accession>
<dbReference type="Proteomes" id="UP000663836">
    <property type="component" value="Unassembled WGS sequence"/>
</dbReference>
<protein>
    <submittedName>
        <fullName evidence="2">Uncharacterized protein</fullName>
    </submittedName>
</protein>
<evidence type="ECO:0000313" key="4">
    <source>
        <dbReference type="Proteomes" id="UP000663864"/>
    </source>
</evidence>
<dbReference type="EMBL" id="CAJNOT010002425">
    <property type="protein sequence ID" value="CAF1314864.1"/>
    <property type="molecule type" value="Genomic_DNA"/>
</dbReference>
<gene>
    <name evidence="3" type="ORF">JBS370_LOCUS15397</name>
    <name evidence="2" type="ORF">ZHD862_LOCUS28692</name>
</gene>
<evidence type="ECO:0000313" key="3">
    <source>
        <dbReference type="EMBL" id="CAF3802691.1"/>
    </source>
</evidence>
<dbReference type="SUPFAM" id="SSF53098">
    <property type="entry name" value="Ribonuclease H-like"/>
    <property type="match status" value="1"/>
</dbReference>
<comment type="caution">
    <text evidence="2">The sequence shown here is derived from an EMBL/GenBank/DDBJ whole genome shotgun (WGS) entry which is preliminary data.</text>
</comment>